<feature type="binding site" evidence="8">
    <location>
        <position position="143"/>
    </location>
    <ligand>
        <name>ATP</name>
        <dbReference type="ChEBI" id="CHEBI:30616"/>
    </ligand>
</feature>
<dbReference type="GO" id="GO:0000287">
    <property type="term" value="F:magnesium ion binding"/>
    <property type="evidence" value="ECO:0007669"/>
    <property type="project" value="UniProtKB-UniRule"/>
</dbReference>
<keyword evidence="11" id="KW-1185">Reference proteome</keyword>
<feature type="binding site" evidence="8">
    <location>
        <position position="279"/>
    </location>
    <ligand>
        <name>ATP</name>
        <dbReference type="ChEBI" id="CHEBI:30616"/>
    </ligand>
</feature>
<keyword evidence="3 8" id="KW-0548">Nucleotidyltransferase</keyword>
<feature type="binding site" evidence="8">
    <location>
        <position position="109"/>
    </location>
    <ligand>
        <name>ATP</name>
        <dbReference type="ChEBI" id="CHEBI:30616"/>
    </ligand>
</feature>
<keyword evidence="2 8" id="KW-0808">Transferase</keyword>
<evidence type="ECO:0000256" key="8">
    <source>
        <dbReference type="HAMAP-Rule" id="MF_00692"/>
    </source>
</evidence>
<gene>
    <name evidence="8" type="primary">ydiU</name>
    <name evidence="8" type="synonym">selO</name>
    <name evidence="10" type="ORF">SAMD00020551_1183</name>
</gene>
<protein>
    <recommendedName>
        <fullName evidence="8">Protein nucleotidyltransferase YdiU</fullName>
        <ecNumber evidence="8">2.7.7.-</ecNumber>
    </recommendedName>
    <alternativeName>
        <fullName evidence="8">Protein adenylyltransferase YdiU</fullName>
        <ecNumber evidence="8">2.7.7.108</ecNumber>
    </alternativeName>
    <alternativeName>
        <fullName evidence="8">Protein uridylyltransferase YdiU</fullName>
        <ecNumber evidence="8">2.7.7.-</ecNumber>
    </alternativeName>
</protein>
<keyword evidence="7 8" id="KW-0460">Magnesium</keyword>
<comment type="catalytic activity">
    <reaction evidence="8">
        <text>L-seryl-[protein] + ATP = 3-O-(5'-adenylyl)-L-seryl-[protein] + diphosphate</text>
        <dbReference type="Rhea" id="RHEA:58120"/>
        <dbReference type="Rhea" id="RHEA-COMP:9863"/>
        <dbReference type="Rhea" id="RHEA-COMP:15073"/>
        <dbReference type="ChEBI" id="CHEBI:29999"/>
        <dbReference type="ChEBI" id="CHEBI:30616"/>
        <dbReference type="ChEBI" id="CHEBI:33019"/>
        <dbReference type="ChEBI" id="CHEBI:142516"/>
        <dbReference type="EC" id="2.7.7.108"/>
    </reaction>
</comment>
<evidence type="ECO:0000313" key="10">
    <source>
        <dbReference type="EMBL" id="GAM13047.1"/>
    </source>
</evidence>
<comment type="catalytic activity">
    <reaction evidence="8">
        <text>L-tyrosyl-[protein] + ATP = O-(5'-adenylyl)-L-tyrosyl-[protein] + diphosphate</text>
        <dbReference type="Rhea" id="RHEA:54288"/>
        <dbReference type="Rhea" id="RHEA-COMP:10136"/>
        <dbReference type="Rhea" id="RHEA-COMP:13846"/>
        <dbReference type="ChEBI" id="CHEBI:30616"/>
        <dbReference type="ChEBI" id="CHEBI:33019"/>
        <dbReference type="ChEBI" id="CHEBI:46858"/>
        <dbReference type="ChEBI" id="CHEBI:83624"/>
        <dbReference type="EC" id="2.7.7.108"/>
    </reaction>
</comment>
<accession>A0A0A8X1Y5</accession>
<sequence length="503" mass="56220">MNMKNERREREDKGGNTMTTNQAGWKIDNSYSRLPTIFYSQQKPTPVKSPEVVIFNESLAEELGLNPEALQDDEGAAIFGGNEIPEGGTPLAQAYAGHQFGHFTMLGDGRAVLLGEQITPDGERFDIQLKGSGRTPYSRGGDGRAGLGPMLREFIISEAMVGLGIPTTRSLAVTTTGEQIIRETMQTGAILTRVAASHLRVGTFQFAANWGKTEDLRALADYAIERHYPEVDGQENRYLSFLKKVIKRQAALIAKWQHVGFIHGVMNTDNMTISGESIDYGPCAFMDTYDPATVFSSIDRDGRYAYGNQPYIGGWNLSRFAEALLPLLHEDEDEAVKLAEEALSEFPEIFEAEFISGMRLKLGIFNEEKEDKSLISDLLNLMNEHKADFTNTFKALTFDQLEGSEMFQAVDFTKWHGKWQERLERQEQSKDDVHELMRDNNPGVIPRNHRVEEALNAAVNGDLSVMVKLLEVLANPFEHSAEQAEYCKPAPSTARPYRTFCGT</sequence>
<feature type="binding site" evidence="8">
    <location>
        <position position="142"/>
    </location>
    <ligand>
        <name>ATP</name>
        <dbReference type="ChEBI" id="CHEBI:30616"/>
    </ligand>
</feature>
<dbReference type="NCBIfam" id="NF000658">
    <property type="entry name" value="PRK00029.1"/>
    <property type="match status" value="1"/>
</dbReference>
<dbReference type="PANTHER" id="PTHR32057:SF14">
    <property type="entry name" value="PROTEIN ADENYLYLTRANSFERASE SELO, MITOCHONDRIAL"/>
    <property type="match status" value="1"/>
</dbReference>
<comment type="catalytic activity">
    <reaction evidence="8">
        <text>L-tyrosyl-[protein] + UTP = O-(5'-uridylyl)-L-tyrosyl-[protein] + diphosphate</text>
        <dbReference type="Rhea" id="RHEA:83887"/>
        <dbReference type="Rhea" id="RHEA-COMP:10136"/>
        <dbReference type="Rhea" id="RHEA-COMP:20238"/>
        <dbReference type="ChEBI" id="CHEBI:33019"/>
        <dbReference type="ChEBI" id="CHEBI:46398"/>
        <dbReference type="ChEBI" id="CHEBI:46858"/>
        <dbReference type="ChEBI" id="CHEBI:90602"/>
    </reaction>
</comment>
<feature type="region of interest" description="Disordered" evidence="9">
    <location>
        <begin position="1"/>
        <end position="23"/>
    </location>
</feature>
<comment type="function">
    <text evidence="8">Nucleotidyltransferase involved in the post-translational modification of proteins. It can catalyze the addition of adenosine monophosphate (AMP) or uridine monophosphate (UMP) to a protein, resulting in modifications known as AMPylation and UMPylation.</text>
</comment>
<feature type="compositionally biased region" description="Basic and acidic residues" evidence="9">
    <location>
        <begin position="1"/>
        <end position="14"/>
    </location>
</feature>
<feature type="binding site" evidence="8">
    <location>
        <position position="200"/>
    </location>
    <ligand>
        <name>ATP</name>
        <dbReference type="ChEBI" id="CHEBI:30616"/>
    </ligand>
</feature>
<comment type="catalytic activity">
    <reaction evidence="8">
        <text>L-histidyl-[protein] + UTP = N(tele)-(5'-uridylyl)-L-histidyl-[protein] + diphosphate</text>
        <dbReference type="Rhea" id="RHEA:83891"/>
        <dbReference type="Rhea" id="RHEA-COMP:9745"/>
        <dbReference type="Rhea" id="RHEA-COMP:20239"/>
        <dbReference type="ChEBI" id="CHEBI:29979"/>
        <dbReference type="ChEBI" id="CHEBI:33019"/>
        <dbReference type="ChEBI" id="CHEBI:46398"/>
        <dbReference type="ChEBI" id="CHEBI:233474"/>
    </reaction>
</comment>
<keyword evidence="8" id="KW-0464">Manganese</keyword>
<dbReference type="Proteomes" id="UP000031014">
    <property type="component" value="Unassembled WGS sequence"/>
</dbReference>
<dbReference type="Pfam" id="PF02696">
    <property type="entry name" value="SelO"/>
    <property type="match status" value="1"/>
</dbReference>
<feature type="binding site" evidence="8">
    <location>
        <position position="193"/>
    </location>
    <ligand>
        <name>ATP</name>
        <dbReference type="ChEBI" id="CHEBI:30616"/>
    </ligand>
</feature>
<feature type="active site" description="Proton acceptor" evidence="8">
    <location>
        <position position="269"/>
    </location>
</feature>
<dbReference type="PANTHER" id="PTHR32057">
    <property type="entry name" value="PROTEIN ADENYLYLTRANSFERASE SELO, MITOCHONDRIAL"/>
    <property type="match status" value="1"/>
</dbReference>
<feature type="binding site" evidence="8">
    <location>
        <position position="110"/>
    </location>
    <ligand>
        <name>ATP</name>
        <dbReference type="ChEBI" id="CHEBI:30616"/>
    </ligand>
</feature>
<dbReference type="AlphaFoldDB" id="A0A0A8X1Y5"/>
<comment type="caution">
    <text evidence="10">The sequence shown here is derived from an EMBL/GenBank/DDBJ whole genome shotgun (WGS) entry which is preliminary data.</text>
</comment>
<comment type="similarity">
    <text evidence="1 8">Belongs to the SELO family.</text>
</comment>
<dbReference type="EC" id="2.7.7.108" evidence="8"/>
<organism evidence="10 11">
    <name type="scientific">Mesobacillus selenatarsenatis (strain DSM 18680 / JCM 14380 / FERM P-15431 / SF-1)</name>
    <dbReference type="NCBI Taxonomy" id="1321606"/>
    <lineage>
        <taxon>Bacteria</taxon>
        <taxon>Bacillati</taxon>
        <taxon>Bacillota</taxon>
        <taxon>Bacilli</taxon>
        <taxon>Bacillales</taxon>
        <taxon>Bacillaceae</taxon>
        <taxon>Mesobacillus</taxon>
    </lineage>
</organism>
<dbReference type="EC" id="2.7.7.-" evidence="8"/>
<evidence type="ECO:0000256" key="2">
    <source>
        <dbReference type="ARBA" id="ARBA00022679"/>
    </source>
</evidence>
<dbReference type="STRING" id="1321606.SAMD00020551_1183"/>
<evidence type="ECO:0000256" key="3">
    <source>
        <dbReference type="ARBA" id="ARBA00022695"/>
    </source>
</evidence>
<reference evidence="10 11" key="1">
    <citation type="submission" date="2013-06" db="EMBL/GenBank/DDBJ databases">
        <title>Whole genome shotgun sequence of Bacillus selenatarsenatis SF-1.</title>
        <authorList>
            <person name="Kuroda M."/>
            <person name="Sei K."/>
            <person name="Yamashita M."/>
            <person name="Ike M."/>
        </authorList>
    </citation>
    <scope>NUCLEOTIDE SEQUENCE [LARGE SCALE GENOMIC DNA]</scope>
    <source>
        <strain evidence="10 11">SF-1</strain>
    </source>
</reference>
<evidence type="ECO:0000256" key="9">
    <source>
        <dbReference type="SAM" id="MobiDB-lite"/>
    </source>
</evidence>
<comment type="catalytic activity">
    <reaction evidence="8">
        <text>L-threonyl-[protein] + ATP = 3-O-(5'-adenylyl)-L-threonyl-[protein] + diphosphate</text>
        <dbReference type="Rhea" id="RHEA:54292"/>
        <dbReference type="Rhea" id="RHEA-COMP:11060"/>
        <dbReference type="Rhea" id="RHEA-COMP:13847"/>
        <dbReference type="ChEBI" id="CHEBI:30013"/>
        <dbReference type="ChEBI" id="CHEBI:30616"/>
        <dbReference type="ChEBI" id="CHEBI:33019"/>
        <dbReference type="ChEBI" id="CHEBI:138113"/>
        <dbReference type="EC" id="2.7.7.108"/>
    </reaction>
</comment>
<feature type="binding site" evidence="8">
    <location>
        <position position="107"/>
    </location>
    <ligand>
        <name>ATP</name>
        <dbReference type="ChEBI" id="CHEBI:30616"/>
    </ligand>
</feature>
<dbReference type="InterPro" id="IPR003846">
    <property type="entry name" value="SelO"/>
</dbReference>
<evidence type="ECO:0000256" key="5">
    <source>
        <dbReference type="ARBA" id="ARBA00022741"/>
    </source>
</evidence>
<keyword evidence="4 8" id="KW-0479">Metal-binding</keyword>
<evidence type="ECO:0000256" key="4">
    <source>
        <dbReference type="ARBA" id="ARBA00022723"/>
    </source>
</evidence>
<dbReference type="GO" id="GO:0030145">
    <property type="term" value="F:manganese ion binding"/>
    <property type="evidence" value="ECO:0007669"/>
    <property type="project" value="UniProtKB-UniRule"/>
</dbReference>
<feature type="binding site" evidence="8">
    <location>
        <position position="130"/>
    </location>
    <ligand>
        <name>ATP</name>
        <dbReference type="ChEBI" id="CHEBI:30616"/>
    </ligand>
</feature>
<evidence type="ECO:0000313" key="11">
    <source>
        <dbReference type="Proteomes" id="UP000031014"/>
    </source>
</evidence>
<dbReference type="GO" id="GO:0070733">
    <property type="term" value="F:AMPylase activity"/>
    <property type="evidence" value="ECO:0007669"/>
    <property type="project" value="UniProtKB-EC"/>
</dbReference>
<dbReference type="EMBL" id="BASE01000024">
    <property type="protein sequence ID" value="GAM13047.1"/>
    <property type="molecule type" value="Genomic_DNA"/>
</dbReference>
<comment type="catalytic activity">
    <reaction evidence="8">
        <text>L-seryl-[protein] + UTP = O-(5'-uridylyl)-L-seryl-[protein] + diphosphate</text>
        <dbReference type="Rhea" id="RHEA:64604"/>
        <dbReference type="Rhea" id="RHEA-COMP:9863"/>
        <dbReference type="Rhea" id="RHEA-COMP:16635"/>
        <dbReference type="ChEBI" id="CHEBI:29999"/>
        <dbReference type="ChEBI" id="CHEBI:33019"/>
        <dbReference type="ChEBI" id="CHEBI:46398"/>
        <dbReference type="ChEBI" id="CHEBI:156051"/>
    </reaction>
</comment>
<evidence type="ECO:0000256" key="1">
    <source>
        <dbReference type="ARBA" id="ARBA00009747"/>
    </source>
</evidence>
<evidence type="ECO:0000256" key="6">
    <source>
        <dbReference type="ARBA" id="ARBA00022840"/>
    </source>
</evidence>
<feature type="binding site" evidence="8">
    <location>
        <position position="270"/>
    </location>
    <ligand>
        <name>Mg(2+)</name>
        <dbReference type="ChEBI" id="CHEBI:18420"/>
    </ligand>
</feature>
<keyword evidence="5 8" id="KW-0547">Nucleotide-binding</keyword>
<feature type="binding site" evidence="8">
    <location>
        <position position="279"/>
    </location>
    <ligand>
        <name>Mg(2+)</name>
        <dbReference type="ChEBI" id="CHEBI:18420"/>
    </ligand>
</feature>
<comment type="cofactor">
    <cofactor evidence="8">
        <name>Mg(2+)</name>
        <dbReference type="ChEBI" id="CHEBI:18420"/>
    </cofactor>
    <cofactor evidence="8">
        <name>Mn(2+)</name>
        <dbReference type="ChEBI" id="CHEBI:29035"/>
    </cofactor>
</comment>
<dbReference type="GO" id="GO:0005524">
    <property type="term" value="F:ATP binding"/>
    <property type="evidence" value="ECO:0007669"/>
    <property type="project" value="UniProtKB-UniRule"/>
</dbReference>
<evidence type="ECO:0000256" key="7">
    <source>
        <dbReference type="ARBA" id="ARBA00022842"/>
    </source>
</evidence>
<keyword evidence="6 8" id="KW-0067">ATP-binding</keyword>
<proteinExistence type="inferred from homology"/>
<dbReference type="HAMAP" id="MF_00692">
    <property type="entry name" value="SelO"/>
    <property type="match status" value="1"/>
</dbReference>
<name>A0A0A8X1Y5_MESS1</name>